<keyword evidence="2" id="KW-0732">Signal</keyword>
<dbReference type="InterPro" id="IPR000845">
    <property type="entry name" value="Nucleoside_phosphorylase_d"/>
</dbReference>
<dbReference type="SUPFAM" id="SSF52540">
    <property type="entry name" value="P-loop containing nucleoside triphosphate hydrolases"/>
    <property type="match status" value="1"/>
</dbReference>
<reference evidence="5 6" key="1">
    <citation type="submission" date="2024-07" db="EMBL/GenBank/DDBJ databases">
        <title>Section-level genome sequencing and comparative genomics of Aspergillus sections Usti and Cavernicolus.</title>
        <authorList>
            <consortium name="Lawrence Berkeley National Laboratory"/>
            <person name="Nybo J.L."/>
            <person name="Vesth T.C."/>
            <person name="Theobald S."/>
            <person name="Frisvad J.C."/>
            <person name="Larsen T.O."/>
            <person name="Kjaerboelling I."/>
            <person name="Rothschild-Mancinelli K."/>
            <person name="Lyhne E.K."/>
            <person name="Kogle M.E."/>
            <person name="Barry K."/>
            <person name="Clum A."/>
            <person name="Na H."/>
            <person name="Ledsgaard L."/>
            <person name="Lin J."/>
            <person name="Lipzen A."/>
            <person name="Kuo A."/>
            <person name="Riley R."/>
            <person name="Mondo S."/>
            <person name="LaButti K."/>
            <person name="Haridas S."/>
            <person name="Pangalinan J."/>
            <person name="Salamov A.A."/>
            <person name="Simmons B.A."/>
            <person name="Magnuson J.K."/>
            <person name="Chen J."/>
            <person name="Drula E."/>
            <person name="Henrissat B."/>
            <person name="Wiebenga A."/>
            <person name="Lubbers R.J."/>
            <person name="Gomes A.C."/>
            <person name="Makela M.R."/>
            <person name="Stajich J."/>
            <person name="Grigoriev I.V."/>
            <person name="Mortensen U.H."/>
            <person name="De vries R.P."/>
            <person name="Baker S.E."/>
            <person name="Andersen M.R."/>
        </authorList>
    </citation>
    <scope>NUCLEOTIDE SEQUENCE [LARGE SCALE GENOMIC DNA]</scope>
    <source>
        <strain evidence="5 6">CBS 600.67</strain>
    </source>
</reference>
<proteinExistence type="predicted"/>
<evidence type="ECO:0008006" key="7">
    <source>
        <dbReference type="Google" id="ProtNLM"/>
    </source>
</evidence>
<evidence type="ECO:0000256" key="2">
    <source>
        <dbReference type="SAM" id="SignalP"/>
    </source>
</evidence>
<protein>
    <recommendedName>
        <fullName evidence="7">Purine and uridine phosphorylase</fullName>
    </recommendedName>
</protein>
<dbReference type="InterPro" id="IPR035994">
    <property type="entry name" value="Nucleoside_phosphorylase_sf"/>
</dbReference>
<dbReference type="SMART" id="SM00028">
    <property type="entry name" value="TPR"/>
    <property type="match status" value="4"/>
</dbReference>
<feature type="repeat" description="TPR" evidence="1">
    <location>
        <begin position="764"/>
        <end position="797"/>
    </location>
</feature>
<evidence type="ECO:0000256" key="1">
    <source>
        <dbReference type="PROSITE-ProRule" id="PRU00339"/>
    </source>
</evidence>
<dbReference type="EMBL" id="JBFXLS010000001">
    <property type="protein sequence ID" value="KAL2835146.1"/>
    <property type="molecule type" value="Genomic_DNA"/>
</dbReference>
<evidence type="ECO:0000259" key="4">
    <source>
        <dbReference type="Pfam" id="PF25000"/>
    </source>
</evidence>
<keyword evidence="1" id="KW-0802">TPR repeat</keyword>
<dbReference type="Proteomes" id="UP001610335">
    <property type="component" value="Unassembled WGS sequence"/>
</dbReference>
<feature type="domain" description="Nucleoside phosphorylase" evidence="3">
    <location>
        <begin position="11"/>
        <end position="133"/>
    </location>
</feature>
<dbReference type="Gene3D" id="3.40.50.1580">
    <property type="entry name" value="Nucleoside phosphorylase domain"/>
    <property type="match status" value="1"/>
</dbReference>
<dbReference type="InterPro" id="IPR019734">
    <property type="entry name" value="TPR_rpt"/>
</dbReference>
<dbReference type="InterPro" id="IPR053137">
    <property type="entry name" value="NLR-like"/>
</dbReference>
<dbReference type="PROSITE" id="PS50005">
    <property type="entry name" value="TPR"/>
    <property type="match status" value="4"/>
</dbReference>
<gene>
    <name evidence="5" type="ORF">BDW59DRAFT_4217</name>
</gene>
<name>A0ABR4J532_9EURO</name>
<sequence>MRPLSRDKFAIAMICALTLEAEAVKELFDKTYDRLGEYYRKQPGDDNAYINGRIRNHNVVLCYMPGIGKGSAASVASSLKISYKRIKVALVVGICGGAPYPSSGGEIFLGDVIISDSVVQYNFGRQYPGSFEKKTDVKDTLGRPNRAIRSTLASLQARRSRRDLQEKLSRHLQTLQETLLDWHRPTSINNVLFDALYQHKHYNHKATCSCLDSTSEDICKAAVNSTCTLLGCDLAQVCWCRPSTEHNSPRVHIGLVASADTVMKSGEHRDRLVQSESVIGFEIEGAGVWDNISCIIIKGVCDYADSHKNKAWQSYAAATGAAAAKSFLEYWEPTAQEEINKFHIPLDLSAVPAIEEFIGREDELNHLWDYLQPGSSYTRKVAVLHGLGRIGKTQLAIRFARKHKVDFTAIFWLSGKDRSALVSSLSSCLPRIQGQPMDTTTVVGEELEQRASQVLQSLAMPGNTRWLIIFDNIDQYSPTQDHDNSGYDVCEFFPKADHGSIMITSRLQRLTELGKSFPVQRLMQRDAIQLLVQSSSLTDQDIARADVQQDITDLMKRLDGLALAIVLAGAYMRETSTSIKEYLHFYKSCWSDLQSESEPIRQYWQGNILETWMITYQEIQKCDPAAAKLLLLLACFDNRDIWYELIQSASNCSDTPSWFDKTVSSKLVFKKKLKALIRFSLVETKQQEGSYTLHPVVQDWCFHIAASEEATNQLHEMTLISVGHMIPSSDDRDYARLEQRLLPHANFLMQKERHSWREDRLDICEAWNGLGNLYSDQGKLQEAEEMYQRALAGYEKGLGPDHTSTLTTVNNLGLLYSDQGKLQEAEEIYQRALAGKEKALGPDHISTLSTVNNLGSLYSDQGKLQEAEEMYQRALAGYKKALGPDHTSALRTVNSFGSLYKNQGKLQEAEEMYQRALAGYEKGLGPDHTSTLMTVNNLGINLDGTPNCVRHGFVAARTWYCTEAIDECQ</sequence>
<feature type="signal peptide" evidence="2">
    <location>
        <begin position="1"/>
        <end position="23"/>
    </location>
</feature>
<keyword evidence="6" id="KW-1185">Reference proteome</keyword>
<dbReference type="Pfam" id="PF25000">
    <property type="entry name" value="DUF7779"/>
    <property type="match status" value="1"/>
</dbReference>
<evidence type="ECO:0000313" key="6">
    <source>
        <dbReference type="Proteomes" id="UP001610335"/>
    </source>
</evidence>
<dbReference type="Gene3D" id="1.25.40.10">
    <property type="entry name" value="Tetratricopeptide repeat domain"/>
    <property type="match status" value="1"/>
</dbReference>
<dbReference type="PANTHER" id="PTHR46082">
    <property type="entry name" value="ATP/GTP-BINDING PROTEIN-RELATED"/>
    <property type="match status" value="1"/>
</dbReference>
<dbReference type="Pfam" id="PF01048">
    <property type="entry name" value="PNP_UDP_1"/>
    <property type="match status" value="1"/>
</dbReference>
<dbReference type="Gene3D" id="3.40.50.300">
    <property type="entry name" value="P-loop containing nucleotide triphosphate hydrolases"/>
    <property type="match status" value="1"/>
</dbReference>
<dbReference type="SUPFAM" id="SSF53167">
    <property type="entry name" value="Purine and uridine phosphorylases"/>
    <property type="match status" value="1"/>
</dbReference>
<feature type="repeat" description="TPR" evidence="1">
    <location>
        <begin position="890"/>
        <end position="923"/>
    </location>
</feature>
<dbReference type="PANTHER" id="PTHR46082:SF6">
    <property type="entry name" value="AAA+ ATPASE DOMAIN-CONTAINING PROTEIN-RELATED"/>
    <property type="match status" value="1"/>
</dbReference>
<feature type="repeat" description="TPR" evidence="1">
    <location>
        <begin position="848"/>
        <end position="881"/>
    </location>
</feature>
<accession>A0ABR4J532</accession>
<evidence type="ECO:0000259" key="3">
    <source>
        <dbReference type="Pfam" id="PF01048"/>
    </source>
</evidence>
<dbReference type="InterPro" id="IPR056681">
    <property type="entry name" value="DUF7779"/>
</dbReference>
<feature type="domain" description="DUF7779" evidence="4">
    <location>
        <begin position="619"/>
        <end position="702"/>
    </location>
</feature>
<dbReference type="InterPro" id="IPR011990">
    <property type="entry name" value="TPR-like_helical_dom_sf"/>
</dbReference>
<dbReference type="Pfam" id="PF13424">
    <property type="entry name" value="TPR_12"/>
    <property type="match status" value="2"/>
</dbReference>
<comment type="caution">
    <text evidence="5">The sequence shown here is derived from an EMBL/GenBank/DDBJ whole genome shotgun (WGS) entry which is preliminary data.</text>
</comment>
<feature type="repeat" description="TPR" evidence="1">
    <location>
        <begin position="806"/>
        <end position="839"/>
    </location>
</feature>
<dbReference type="PRINTS" id="PR00381">
    <property type="entry name" value="KINESINLIGHT"/>
</dbReference>
<evidence type="ECO:0000313" key="5">
    <source>
        <dbReference type="EMBL" id="KAL2835146.1"/>
    </source>
</evidence>
<dbReference type="InterPro" id="IPR027417">
    <property type="entry name" value="P-loop_NTPase"/>
</dbReference>
<dbReference type="SUPFAM" id="SSF48452">
    <property type="entry name" value="TPR-like"/>
    <property type="match status" value="2"/>
</dbReference>
<organism evidence="5 6">
    <name type="scientific">Aspergillus cavernicola</name>
    <dbReference type="NCBI Taxonomy" id="176166"/>
    <lineage>
        <taxon>Eukaryota</taxon>
        <taxon>Fungi</taxon>
        <taxon>Dikarya</taxon>
        <taxon>Ascomycota</taxon>
        <taxon>Pezizomycotina</taxon>
        <taxon>Eurotiomycetes</taxon>
        <taxon>Eurotiomycetidae</taxon>
        <taxon>Eurotiales</taxon>
        <taxon>Aspergillaceae</taxon>
        <taxon>Aspergillus</taxon>
        <taxon>Aspergillus subgen. Nidulantes</taxon>
    </lineage>
</organism>
<feature type="chain" id="PRO_5047011977" description="Purine and uridine phosphorylase" evidence="2">
    <location>
        <begin position="24"/>
        <end position="969"/>
    </location>
</feature>